<evidence type="ECO:0000259" key="10">
    <source>
        <dbReference type="Pfam" id="PF05010"/>
    </source>
</evidence>
<feature type="domain" description="Transforming acidic coiled-coil-containing protein C-terminal" evidence="10">
    <location>
        <begin position="24"/>
        <end position="156"/>
    </location>
</feature>
<dbReference type="Proteomes" id="UP000296049">
    <property type="component" value="Unassembled WGS sequence"/>
</dbReference>
<keyword evidence="9" id="KW-0732">Signal</keyword>
<evidence type="ECO:0000256" key="6">
    <source>
        <dbReference type="ARBA" id="ARBA00023212"/>
    </source>
</evidence>
<dbReference type="FunFam" id="1.20.5.1700:FF:000008">
    <property type="entry name" value="transforming acidic coiled-coil-containing protein 2 isoform X2"/>
    <property type="match status" value="1"/>
</dbReference>
<keyword evidence="12" id="KW-1185">Reference proteome</keyword>
<dbReference type="GO" id="GO:0021987">
    <property type="term" value="P:cerebral cortex development"/>
    <property type="evidence" value="ECO:0007669"/>
    <property type="project" value="TreeGrafter"/>
</dbReference>
<evidence type="ECO:0000256" key="4">
    <source>
        <dbReference type="ARBA" id="ARBA00022553"/>
    </source>
</evidence>
<evidence type="ECO:0000256" key="7">
    <source>
        <dbReference type="SAM" id="Coils"/>
    </source>
</evidence>
<keyword evidence="5 7" id="KW-0175">Coiled coil</keyword>
<dbReference type="GO" id="GO:0005737">
    <property type="term" value="C:cytoplasm"/>
    <property type="evidence" value="ECO:0007669"/>
    <property type="project" value="TreeGrafter"/>
</dbReference>
<evidence type="ECO:0000256" key="8">
    <source>
        <dbReference type="SAM" id="MobiDB-lite"/>
    </source>
</evidence>
<feature type="region of interest" description="Disordered" evidence="8">
    <location>
        <begin position="610"/>
        <end position="633"/>
    </location>
</feature>
<feature type="chain" id="PRO_5004354718" evidence="9">
    <location>
        <begin position="25"/>
        <end position="765"/>
    </location>
</feature>
<evidence type="ECO:0000256" key="1">
    <source>
        <dbReference type="ARBA" id="ARBA00004245"/>
    </source>
</evidence>
<comment type="similarity">
    <text evidence="2">Belongs to the TACC family.</text>
</comment>
<dbReference type="InterPro" id="IPR039915">
    <property type="entry name" value="TACC"/>
</dbReference>
<feature type="signal peptide" evidence="9">
    <location>
        <begin position="1"/>
        <end position="24"/>
    </location>
</feature>
<feature type="region of interest" description="Disordered" evidence="8">
    <location>
        <begin position="428"/>
        <end position="464"/>
    </location>
</feature>
<gene>
    <name evidence="11" type="ORF">Anapl_03489</name>
</gene>
<name>R0LF23_ANAPL</name>
<dbReference type="PANTHER" id="PTHR13924:SF11">
    <property type="entry name" value="TRANSFORMING ACIDIC COILED-COIL-CONTAINING PROTEIN 2"/>
    <property type="match status" value="1"/>
</dbReference>
<keyword evidence="3" id="KW-0963">Cytoplasm</keyword>
<keyword evidence="6" id="KW-0206">Cytoskeleton</keyword>
<dbReference type="AlphaFoldDB" id="R0LF23"/>
<sequence length="765" mass="84897">MGTKQKGLARGFVGWLLLVLLVLREDEQREKSVSHHTVQQLIVEKEQALADLNSVEKSLADLFRRYEKVKEVLEGFRKNEEVLKKCAQEYLSRVKKEEQRYQALKIHAEEKLDRANAEIAQVRGKAQQEQAAYQASLRKEQLKVDALERTLEQKVLAMKTATDKERSNVRGTQMRARSLEDKQLMWERLVCYHGTHLLVKNGETGVVPHYGMARSMLGRCRRGRCRRRYEVLLLQLLLRAGKEGRIQSTRSERPVLLLQQLQRKKPGLQSQHLLELLLSPPPVLVLAPLAEADMRGKNKSYRVNDPEWATSQHITGSETDAFLGQNCSGGVRMGGGAEHGVANQPSHRLHFMVRELLTPLTPSCNQVSPHSAQQAILQLRIYSFSCWLKRLVSTSLLTTPSAAFGGLSADEKKISKVSSDKCRVNLMSSSHRKAKVPRSWLGESPQGAAQGTSVPAPTDQSQRRGWRCSPFIHHSASMKRALLELSPAIAPVLPPSCPPKKIKRNPRALTIKQLICQTRPGKLPRGLVHFVLPVLLPPCAAGVTESSPVPEGHGHVPAGTTTKKGRGRPYKHDPEQGGGCWERARHRTPRSPLGPDTSNIAHTAVAFPTGKSELSPPANPAATVKQPRSPGSSAHALTFGTVSSALSMKYLAAYRFTLLNKSARGGDAFKKGRAIFITSAGPSRRESSKQRVEEAKLLLSAFVNKERPGSKYHTCTYGAVLRTEAHLSTEMQIWNKVEFQRIKEQIGAKPSNPNLMQQSAAEPQK</sequence>
<dbReference type="GO" id="GO:0007097">
    <property type="term" value="P:nuclear migration"/>
    <property type="evidence" value="ECO:0007669"/>
    <property type="project" value="TreeGrafter"/>
</dbReference>
<accession>R0LF23</accession>
<evidence type="ECO:0000313" key="12">
    <source>
        <dbReference type="Proteomes" id="UP000296049"/>
    </source>
</evidence>
<evidence type="ECO:0000256" key="5">
    <source>
        <dbReference type="ARBA" id="ARBA00023054"/>
    </source>
</evidence>
<dbReference type="EMBL" id="KB743226">
    <property type="protein sequence ID" value="EOB00165.1"/>
    <property type="molecule type" value="Genomic_DNA"/>
</dbReference>
<reference evidence="12" key="1">
    <citation type="journal article" date="2013" name="Nat. Genet.">
        <title>The duck genome and transcriptome provide insight into an avian influenza virus reservoir species.</title>
        <authorList>
            <person name="Huang Y."/>
            <person name="Li Y."/>
            <person name="Burt D.W."/>
            <person name="Chen H."/>
            <person name="Zhang Y."/>
            <person name="Qian W."/>
            <person name="Kim H."/>
            <person name="Gan S."/>
            <person name="Zhao Y."/>
            <person name="Li J."/>
            <person name="Yi K."/>
            <person name="Feng H."/>
            <person name="Zhu P."/>
            <person name="Li B."/>
            <person name="Liu Q."/>
            <person name="Fairley S."/>
            <person name="Magor K.E."/>
            <person name="Du Z."/>
            <person name="Hu X."/>
            <person name="Goodman L."/>
            <person name="Tafer H."/>
            <person name="Vignal A."/>
            <person name="Lee T."/>
            <person name="Kim K.W."/>
            <person name="Sheng Z."/>
            <person name="An Y."/>
            <person name="Searle S."/>
            <person name="Herrero J."/>
            <person name="Groenen M.A."/>
            <person name="Crooijmans R.P."/>
            <person name="Faraut T."/>
            <person name="Cai Q."/>
            <person name="Webster R.G."/>
            <person name="Aldridge J.R."/>
            <person name="Warren W.C."/>
            <person name="Bartschat S."/>
            <person name="Kehr S."/>
            <person name="Marz M."/>
            <person name="Stadler P.F."/>
            <person name="Smith J."/>
            <person name="Kraus R.H."/>
            <person name="Zhao Y."/>
            <person name="Ren L."/>
            <person name="Fei J."/>
            <person name="Morisson M."/>
            <person name="Kaiser P."/>
            <person name="Griffin D.K."/>
            <person name="Rao M."/>
            <person name="Pitel F."/>
            <person name="Wang J."/>
            <person name="Li N."/>
        </authorList>
    </citation>
    <scope>NUCLEOTIDE SEQUENCE [LARGE SCALE GENOMIC DNA]</scope>
</reference>
<dbReference type="PANTHER" id="PTHR13924">
    <property type="entry name" value="TRANSFORMING ACIDIC COILED-COIL CONTAINING PROTEIN 1/2"/>
    <property type="match status" value="1"/>
</dbReference>
<feature type="region of interest" description="Disordered" evidence="8">
    <location>
        <begin position="545"/>
        <end position="598"/>
    </location>
</feature>
<protein>
    <submittedName>
        <fullName evidence="11">Transforming acidic coiled-coil-containing protein 2</fullName>
    </submittedName>
</protein>
<evidence type="ECO:0000256" key="2">
    <source>
        <dbReference type="ARBA" id="ARBA00009423"/>
    </source>
</evidence>
<evidence type="ECO:0000256" key="9">
    <source>
        <dbReference type="SAM" id="SignalP"/>
    </source>
</evidence>
<proteinExistence type="inferred from homology"/>
<dbReference type="Gene3D" id="1.20.5.1700">
    <property type="match status" value="1"/>
</dbReference>
<evidence type="ECO:0000313" key="11">
    <source>
        <dbReference type="EMBL" id="EOB00165.1"/>
    </source>
</evidence>
<keyword evidence="4" id="KW-0597">Phosphoprotein</keyword>
<feature type="coiled-coil region" evidence="7">
    <location>
        <begin position="38"/>
        <end position="164"/>
    </location>
</feature>
<feature type="compositionally biased region" description="Polar residues" evidence="8">
    <location>
        <begin position="447"/>
        <end position="460"/>
    </location>
</feature>
<comment type="subcellular location">
    <subcellularLocation>
        <location evidence="1">Cytoplasm</location>
        <location evidence="1">Cytoskeleton</location>
    </subcellularLocation>
</comment>
<dbReference type="Pfam" id="PF05010">
    <property type="entry name" value="TACC_C"/>
    <property type="match status" value="1"/>
</dbReference>
<dbReference type="InterPro" id="IPR007707">
    <property type="entry name" value="TACC_C"/>
</dbReference>
<evidence type="ECO:0000256" key="3">
    <source>
        <dbReference type="ARBA" id="ARBA00022490"/>
    </source>
</evidence>
<dbReference type="GO" id="GO:0005856">
    <property type="term" value="C:cytoskeleton"/>
    <property type="evidence" value="ECO:0007669"/>
    <property type="project" value="UniProtKB-SubCell"/>
</dbReference>
<dbReference type="GO" id="GO:0007052">
    <property type="term" value="P:mitotic spindle organization"/>
    <property type="evidence" value="ECO:0007669"/>
    <property type="project" value="InterPro"/>
</dbReference>
<organism evidence="11 12">
    <name type="scientific">Anas platyrhynchos</name>
    <name type="common">Mallard</name>
    <name type="synonym">Anas boschas</name>
    <dbReference type="NCBI Taxonomy" id="8839"/>
    <lineage>
        <taxon>Eukaryota</taxon>
        <taxon>Metazoa</taxon>
        <taxon>Chordata</taxon>
        <taxon>Craniata</taxon>
        <taxon>Vertebrata</taxon>
        <taxon>Euteleostomi</taxon>
        <taxon>Archelosauria</taxon>
        <taxon>Archosauria</taxon>
        <taxon>Dinosauria</taxon>
        <taxon>Saurischia</taxon>
        <taxon>Theropoda</taxon>
        <taxon>Coelurosauria</taxon>
        <taxon>Aves</taxon>
        <taxon>Neognathae</taxon>
        <taxon>Galloanserae</taxon>
        <taxon>Anseriformes</taxon>
        <taxon>Anatidae</taxon>
        <taxon>Anatinae</taxon>
        <taxon>Anas</taxon>
    </lineage>
</organism>